<dbReference type="InterPro" id="IPR038637">
    <property type="entry name" value="NPCBM_sf"/>
</dbReference>
<dbReference type="EMBL" id="BHWB01000008">
    <property type="protein sequence ID" value="GCB35883.1"/>
    <property type="molecule type" value="Genomic_DNA"/>
</dbReference>
<organism evidence="4 5">
    <name type="scientific">Bacteroides faecalis</name>
    <dbReference type="NCBI Taxonomy" id="2447885"/>
    <lineage>
        <taxon>Bacteria</taxon>
        <taxon>Pseudomonadati</taxon>
        <taxon>Bacteroidota</taxon>
        <taxon>Bacteroidia</taxon>
        <taxon>Bacteroidales</taxon>
        <taxon>Bacteroidaceae</taxon>
        <taxon>Bacteroides</taxon>
    </lineage>
</organism>
<dbReference type="SUPFAM" id="SSF49785">
    <property type="entry name" value="Galactose-binding domain-like"/>
    <property type="match status" value="2"/>
</dbReference>
<feature type="domain" description="Hydrazine synthase alpha subunit middle" evidence="3">
    <location>
        <begin position="695"/>
        <end position="786"/>
    </location>
</feature>
<keyword evidence="5" id="KW-1185">Reference proteome</keyword>
<reference evidence="4 5" key="1">
    <citation type="submission" date="2018-10" db="EMBL/GenBank/DDBJ databases">
        <title>Draft Genome Sequence of Bacteroides sp. KCTC 15687.</title>
        <authorList>
            <person name="Yu S.Y."/>
            <person name="Kim J.S."/>
            <person name="Oh B.S."/>
            <person name="Park S.H."/>
            <person name="Kang S.W."/>
            <person name="Park J.E."/>
            <person name="Choi S.H."/>
            <person name="Han K.I."/>
            <person name="Lee K.C."/>
            <person name="Eom M.K."/>
            <person name="Suh M.K."/>
            <person name="Lee D.H."/>
            <person name="Yoon H."/>
            <person name="Kim B."/>
            <person name="Yang S.J."/>
            <person name="Lee J.S."/>
            <person name="Lee J.H."/>
        </authorList>
    </citation>
    <scope>NUCLEOTIDE SEQUENCE [LARGE SCALE GENOMIC DNA]</scope>
    <source>
        <strain evidence="4 5">KCTC 15687</strain>
    </source>
</reference>
<feature type="domain" description="Glycosyl hydrolase family 98 putative carbohydrate-binding module" evidence="2">
    <location>
        <begin position="10"/>
        <end position="56"/>
    </location>
</feature>
<sequence>MLKKRGMPVTSTWMKHRSKAEPFTVDLKGVDKLVLVTSGGPDGSSYDHAVWANARLIKPNGTAVWLDNISYEYSVTGWGNPKLNKNIYDNDIVIAGKKYEHGVLCHADGILIYPLQEQYIRFEAEVGIDDASVNGSAYFSAMNIAPNLVIKELVNQYPHEMAMLSMAVENLEKWIISPDASIERKAVENVIEKLKNKVYYADVAKQIANEKDINVQIRKYLELLYKIQGIYQLQEELAWLNVGSVQGAFDDMKKQTGYDINKYEPLLKELFRLEKKGFQGIYSGDEQAIADARKALKYKHEILLGNTLLDTNKIVAARFKLGMTARQAMAPDLGTQANNWSNQESARREGFDAEIVELSNLRGDIKTRCIYKPSNGSSISDLKLHWEGDRVMFSQLQSDKRWNIFEAKLDGTGCKPLLENEEPDLEFYDGTYLPDGRIVAVSNIGYQGVPCVNGSDAVGNMVLYNPKDKSMRRLTFDQDANWNPTIMNNGRIMYTRWEYTDLTHYYSRIVMHMNPDGTENKALYGSGSMFPNSTFDMQPLPGYGSAFIGIISGHHGIARSGRLILFDPTKGRKGISGMIQEIPHRNRPIQELIKDELVNDVWPQFIKPAPLSDKYFLVAAKLTPNSLWGIYLVDIYDNVTCLMQAEGEGYISPILVRKTMTPPAIPDRVKLEDKEATFFIQDIYEGEGLRGIPRGTVKSLRLHAYEYAYVNTESDHNWQGIQSGWDIKRLLGTVPVEEDGSVIFKVPANTPISIQPLDKEGVAIQWMRSWVTGQPGEIVSCVGCHENQNQIPIPKRVIASQKAPSSLTLPEGGQRSFTFDLEVQPILDRACIACHTGEGKAFDLRGGKKDKKGYGTSYLNLHPYVHRQGGEGDMVVLQPYEYHPNTSELVRLLKKGHYNVKLTDKEWKTLYNWIDYNAPDKGYFNANVLKYFPYKGFDQVERRIELNNKYAGGSGVDWKKEITEYAEYLKKQGTITPVIPEKEVTRKEKEIKIQGWPFDGDKVKAMLADEKETRKVVEIAPGVEITFVRIPAGEFVMGNNNGEPDARPTSKVKIKKAFWMAELETTNEQYRVIFPEHDSRFVDQQWKDHVVQGYPANKPEQPVIRISYNDAMEYCQKLSEQTGLKITLPTEAQWEWACRAGSDQDFWYGDLHTDFGKKDNMADKTTLLLAVSGIDPQPMSKSDFWYQYYTFLPKEESVDDGNLVQVGGKVYEANPFGLYCMHGNVAEWTRSDYLPYPYKETTKSSSEYKTVRGGSYIERPKFSTSYSRKGYYPYQRVFNVGFRMIIEE</sequence>
<dbReference type="Gene3D" id="3.90.1580.10">
    <property type="entry name" value="paralog of FGE (formylglycine-generating enzyme)"/>
    <property type="match status" value="1"/>
</dbReference>
<evidence type="ECO:0000259" key="3">
    <source>
        <dbReference type="Pfam" id="PF18582"/>
    </source>
</evidence>
<dbReference type="InterPro" id="IPR042095">
    <property type="entry name" value="SUMF_sf"/>
</dbReference>
<dbReference type="InterPro" id="IPR011042">
    <property type="entry name" value="6-blade_b-propeller_TolB-like"/>
</dbReference>
<dbReference type="Pfam" id="PF18582">
    <property type="entry name" value="HZS_alpha"/>
    <property type="match status" value="1"/>
</dbReference>
<dbReference type="GO" id="GO:0120147">
    <property type="term" value="F:formylglycine-generating oxidase activity"/>
    <property type="evidence" value="ECO:0007669"/>
    <property type="project" value="TreeGrafter"/>
</dbReference>
<proteinExistence type="predicted"/>
<name>A0A401LWH6_9BACE</name>
<dbReference type="PANTHER" id="PTHR23150">
    <property type="entry name" value="SULFATASE MODIFYING FACTOR 1, 2"/>
    <property type="match status" value="1"/>
</dbReference>
<evidence type="ECO:0000313" key="5">
    <source>
        <dbReference type="Proteomes" id="UP000288079"/>
    </source>
</evidence>
<comment type="caution">
    <text evidence="4">The sequence shown here is derived from an EMBL/GenBank/DDBJ whole genome shotgun (WGS) entry which is preliminary data.</text>
</comment>
<dbReference type="Gene3D" id="2.60.120.1060">
    <property type="entry name" value="NPCBM/NEW2 domain"/>
    <property type="match status" value="2"/>
</dbReference>
<protein>
    <submittedName>
        <fullName evidence="4">Uncharacterized protein</fullName>
    </submittedName>
</protein>
<evidence type="ECO:0000313" key="4">
    <source>
        <dbReference type="EMBL" id="GCB35883.1"/>
    </source>
</evidence>
<feature type="domain" description="Glycosyl hydrolase family 98 putative carbohydrate-binding module" evidence="2">
    <location>
        <begin position="63"/>
        <end position="140"/>
    </location>
</feature>
<dbReference type="InterPro" id="IPR008979">
    <property type="entry name" value="Galactose-bd-like_sf"/>
</dbReference>
<dbReference type="Pfam" id="PF08305">
    <property type="entry name" value="NPCBM"/>
    <property type="match status" value="2"/>
</dbReference>
<dbReference type="Pfam" id="PF03781">
    <property type="entry name" value="FGE-sulfatase"/>
    <property type="match status" value="1"/>
</dbReference>
<dbReference type="InterPro" id="IPR016187">
    <property type="entry name" value="CTDL_fold"/>
</dbReference>
<evidence type="ECO:0000259" key="2">
    <source>
        <dbReference type="Pfam" id="PF08305"/>
    </source>
</evidence>
<evidence type="ECO:0000259" key="1">
    <source>
        <dbReference type="Pfam" id="PF03781"/>
    </source>
</evidence>
<dbReference type="InterPro" id="IPR040698">
    <property type="entry name" value="HZS_alpha_mid"/>
</dbReference>
<dbReference type="Proteomes" id="UP000288079">
    <property type="component" value="Unassembled WGS sequence"/>
</dbReference>
<dbReference type="InterPro" id="IPR051043">
    <property type="entry name" value="Sulfatase_Mod_Factor_Kinase"/>
</dbReference>
<accession>A0A401LWH6</accession>
<dbReference type="InterPro" id="IPR005532">
    <property type="entry name" value="SUMF_dom"/>
</dbReference>
<feature type="domain" description="Sulfatase-modifying factor enzyme-like" evidence="1">
    <location>
        <begin position="1027"/>
        <end position="1285"/>
    </location>
</feature>
<gene>
    <name evidence="4" type="ORF">KGMB02408_28280</name>
</gene>
<dbReference type="SUPFAM" id="SSF56436">
    <property type="entry name" value="C-type lectin-like"/>
    <property type="match status" value="1"/>
</dbReference>
<dbReference type="PANTHER" id="PTHR23150:SF19">
    <property type="entry name" value="FORMYLGLYCINE-GENERATING ENZYME"/>
    <property type="match status" value="1"/>
</dbReference>
<dbReference type="InterPro" id="IPR013222">
    <property type="entry name" value="Glyco_hyd_98_carb-bd"/>
</dbReference>
<dbReference type="Gene3D" id="2.120.10.30">
    <property type="entry name" value="TolB, C-terminal domain"/>
    <property type="match status" value="1"/>
</dbReference>
<dbReference type="SUPFAM" id="SSF82171">
    <property type="entry name" value="DPP6 N-terminal domain-like"/>
    <property type="match status" value="1"/>
</dbReference>